<evidence type="ECO:0008006" key="4">
    <source>
        <dbReference type="Google" id="ProtNLM"/>
    </source>
</evidence>
<feature type="transmembrane region" description="Helical" evidence="1">
    <location>
        <begin position="7"/>
        <end position="28"/>
    </location>
</feature>
<reference evidence="2 3" key="1">
    <citation type="submission" date="2018-03" db="EMBL/GenBank/DDBJ databases">
        <title>Complete genome sequence and methylome analysis of Pseudomonas mendocina NEB 698.</title>
        <authorList>
            <person name="Morgan R.D."/>
        </authorList>
    </citation>
    <scope>NUCLEOTIDE SEQUENCE [LARGE SCALE GENOMIC DNA]</scope>
    <source>
        <strain evidence="2 3">NEB698</strain>
    </source>
</reference>
<feature type="transmembrane region" description="Helical" evidence="1">
    <location>
        <begin position="76"/>
        <end position="96"/>
    </location>
</feature>
<accession>A0A2R3QIJ3</accession>
<sequence length="127" mass="13744">MTFIARHFKWLMLVSGALTATMFYGVVAPQAALESMFGTSFDGQLESIIIRSWSALVGLIGIVMIYGALNERHRVFSASIAALSKAIFVSLVMIYGQKFLGSVAPAIALDLLVIVSTLLFLLTARQS</sequence>
<dbReference type="OrthoDB" id="341943at2"/>
<keyword evidence="1" id="KW-0472">Membrane</keyword>
<feature type="transmembrane region" description="Helical" evidence="1">
    <location>
        <begin position="102"/>
        <end position="122"/>
    </location>
</feature>
<evidence type="ECO:0000256" key="1">
    <source>
        <dbReference type="SAM" id="Phobius"/>
    </source>
</evidence>
<evidence type="ECO:0000313" key="2">
    <source>
        <dbReference type="EMBL" id="AVO51568.1"/>
    </source>
</evidence>
<organism evidence="2 3">
    <name type="scientific">Ectopseudomonas mendocina</name>
    <name type="common">Pseudomonas mendocina</name>
    <dbReference type="NCBI Taxonomy" id="300"/>
    <lineage>
        <taxon>Bacteria</taxon>
        <taxon>Pseudomonadati</taxon>
        <taxon>Pseudomonadota</taxon>
        <taxon>Gammaproteobacteria</taxon>
        <taxon>Pseudomonadales</taxon>
        <taxon>Pseudomonadaceae</taxon>
        <taxon>Ectopseudomonas</taxon>
    </lineage>
</organism>
<dbReference type="Proteomes" id="UP000238327">
    <property type="component" value="Chromosome"/>
</dbReference>
<gene>
    <name evidence="2" type="ORF">C7A17_01910</name>
</gene>
<keyword evidence="1" id="KW-1133">Transmembrane helix</keyword>
<dbReference type="AlphaFoldDB" id="A0A2R3QIJ3"/>
<dbReference type="RefSeq" id="WP_106736417.1">
    <property type="nucleotide sequence ID" value="NZ_CP027657.1"/>
</dbReference>
<evidence type="ECO:0000313" key="3">
    <source>
        <dbReference type="Proteomes" id="UP000238327"/>
    </source>
</evidence>
<name>A0A2R3QIJ3_ECTME</name>
<keyword evidence="1" id="KW-0812">Transmembrane</keyword>
<dbReference type="EMBL" id="CP027657">
    <property type="protein sequence ID" value="AVO51568.1"/>
    <property type="molecule type" value="Genomic_DNA"/>
</dbReference>
<proteinExistence type="predicted"/>
<protein>
    <recommendedName>
        <fullName evidence="4">DUF4345 domain-containing protein</fullName>
    </recommendedName>
</protein>
<feature type="transmembrane region" description="Helical" evidence="1">
    <location>
        <begin position="48"/>
        <end position="69"/>
    </location>
</feature>